<protein>
    <recommendedName>
        <fullName evidence="3">DUF2577 domain-containing protein</fullName>
    </recommendedName>
</protein>
<dbReference type="EMBL" id="CP018145">
    <property type="protein sequence ID" value="ASJ54197.1"/>
    <property type="molecule type" value="Genomic_DNA"/>
</dbReference>
<dbReference type="KEGG" id="bfm:BP422_11955"/>
<proteinExistence type="predicted"/>
<name>A0A220MGQ4_9BACL</name>
<dbReference type="RefSeq" id="WP_236841378.1">
    <property type="nucleotide sequence ID" value="NZ_CP018145.1"/>
</dbReference>
<evidence type="ECO:0008006" key="3">
    <source>
        <dbReference type="Google" id="ProtNLM"/>
    </source>
</evidence>
<reference evidence="1 2" key="1">
    <citation type="submission" date="2016-11" db="EMBL/GenBank/DDBJ databases">
        <authorList>
            <person name="Jaros S."/>
            <person name="Januszkiewicz K."/>
            <person name="Wedrychowicz H."/>
        </authorList>
    </citation>
    <scope>NUCLEOTIDE SEQUENCE [LARGE SCALE GENOMIC DNA]</scope>
    <source>
        <strain evidence="1 2">NF2</strain>
    </source>
</reference>
<organism evidence="1 2">
    <name type="scientific">Brevibacillus formosus</name>
    <dbReference type="NCBI Taxonomy" id="54913"/>
    <lineage>
        <taxon>Bacteria</taxon>
        <taxon>Bacillati</taxon>
        <taxon>Bacillota</taxon>
        <taxon>Bacilli</taxon>
        <taxon>Bacillales</taxon>
        <taxon>Paenibacillaceae</taxon>
        <taxon>Brevibacillus</taxon>
    </lineage>
</organism>
<dbReference type="AlphaFoldDB" id="A0A220MGQ4"/>
<dbReference type="Pfam" id="PF10844">
    <property type="entry name" value="DUF2577"/>
    <property type="match status" value="1"/>
</dbReference>
<evidence type="ECO:0000313" key="1">
    <source>
        <dbReference type="EMBL" id="ASJ54197.1"/>
    </source>
</evidence>
<accession>A0A220MGQ4</accession>
<dbReference type="InterPro" id="IPR022555">
    <property type="entry name" value="DUF2577"/>
</dbReference>
<evidence type="ECO:0000313" key="2">
    <source>
        <dbReference type="Proteomes" id="UP000197781"/>
    </source>
</evidence>
<sequence length="154" mass="17429">MSSEDRLAKLIVDLYKENRNPPSTAPRVGTVVSVTPLKIQYGDSVILERRHLVIGESLMPGYKRTVELTELQMSGLDEKFPVTIAFYRNGSSIQERITKLAVPITDNPDSPENKIKATITYTDGLKVGNQVILQPDESLKLWFVKDRVWEEPDE</sequence>
<dbReference type="Proteomes" id="UP000197781">
    <property type="component" value="Chromosome"/>
</dbReference>
<gene>
    <name evidence="1" type="ORF">BP422_11955</name>
</gene>